<keyword evidence="2" id="KW-0472">Membrane</keyword>
<proteinExistence type="inferred from homology"/>
<dbReference type="PANTHER" id="PTHR30531:SF14">
    <property type="entry name" value="SURFACE PRESENTATION OF ANTIGENS PROTEIN SPAS"/>
    <property type="match status" value="1"/>
</dbReference>
<feature type="transmembrane region" description="Helical" evidence="2">
    <location>
        <begin position="83"/>
        <end position="112"/>
    </location>
</feature>
<feature type="transmembrane region" description="Helical" evidence="2">
    <location>
        <begin position="21"/>
        <end position="43"/>
    </location>
</feature>
<organism evidence="3 4">
    <name type="scientific">Piscinibacter gummiphilus</name>
    <dbReference type="NCBI Taxonomy" id="946333"/>
    <lineage>
        <taxon>Bacteria</taxon>
        <taxon>Pseudomonadati</taxon>
        <taxon>Pseudomonadota</taxon>
        <taxon>Betaproteobacteria</taxon>
        <taxon>Burkholderiales</taxon>
        <taxon>Sphaerotilaceae</taxon>
        <taxon>Piscinibacter</taxon>
    </lineage>
</organism>
<dbReference type="Proteomes" id="UP001303946">
    <property type="component" value="Chromosome"/>
</dbReference>
<keyword evidence="2" id="KW-1133">Transmembrane helix</keyword>
<dbReference type="PRINTS" id="PR00950">
    <property type="entry name" value="TYPE3IMSPROT"/>
</dbReference>
<dbReference type="InterPro" id="IPR006135">
    <property type="entry name" value="T3SS_substrate_exporter"/>
</dbReference>
<dbReference type="Pfam" id="PF01312">
    <property type="entry name" value="Bac_export_2"/>
    <property type="match status" value="1"/>
</dbReference>
<keyword evidence="4" id="KW-1185">Reference proteome</keyword>
<gene>
    <name evidence="3" type="ORF">RXV79_04020</name>
</gene>
<name>A0ABZ0CW80_9BURK</name>
<evidence type="ECO:0000256" key="2">
    <source>
        <dbReference type="SAM" id="Phobius"/>
    </source>
</evidence>
<dbReference type="EMBL" id="CP136336">
    <property type="protein sequence ID" value="WOB09229.1"/>
    <property type="molecule type" value="Genomic_DNA"/>
</dbReference>
<feature type="transmembrane region" description="Helical" evidence="2">
    <location>
        <begin position="174"/>
        <end position="201"/>
    </location>
</feature>
<accession>A0ABZ0CW80</accession>
<sequence>MAEKDQKPTPKRLRDARHRGEVVFSVDVSSTVVFAVVLVSVWLGGATLFSLLRELWLHATSGTLLARPDDRFGELMVHTGETLLWGTVPVMAIAAVAGIAGSLFQVGGLMAWQRLKPDVNRLNPAEGFQRIFSTRNLVNLLKMVVKTVLIAALMFVVIRAYLDTALKLGYARPSAIMVAASHMVLVTFAWAVVIYAVMALVDYAHEHYEFMKQQRMSIEEVRREYKENEGDPTHAARRRSAYFEAVYFSLADRVRAASAVIHSARVAVALQYLGEHDLPRVIASGEGEIAAQIRRFASEGLIPMEFEPALAERIFEEVPQDQAIPRALYAPVATLLRWAQGSEP</sequence>
<feature type="transmembrane region" description="Helical" evidence="2">
    <location>
        <begin position="140"/>
        <end position="162"/>
    </location>
</feature>
<dbReference type="PANTHER" id="PTHR30531">
    <property type="entry name" value="FLAGELLAR BIOSYNTHETIC PROTEIN FLHB"/>
    <property type="match status" value="1"/>
</dbReference>
<dbReference type="SUPFAM" id="SSF160544">
    <property type="entry name" value="EscU C-terminal domain-like"/>
    <property type="match status" value="1"/>
</dbReference>
<evidence type="ECO:0000256" key="1">
    <source>
        <dbReference type="ARBA" id="ARBA00010690"/>
    </source>
</evidence>
<dbReference type="InterPro" id="IPR029025">
    <property type="entry name" value="T3SS_substrate_exporter_C"/>
</dbReference>
<protein>
    <submittedName>
        <fullName evidence="3">EscU/YscU/HrcU family type III secretion system export apparatus switch protein</fullName>
    </submittedName>
</protein>
<evidence type="ECO:0000313" key="4">
    <source>
        <dbReference type="Proteomes" id="UP001303946"/>
    </source>
</evidence>
<keyword evidence="2" id="KW-0812">Transmembrane</keyword>
<evidence type="ECO:0000313" key="3">
    <source>
        <dbReference type="EMBL" id="WOB09229.1"/>
    </source>
</evidence>
<dbReference type="RefSeq" id="WP_316702186.1">
    <property type="nucleotide sequence ID" value="NZ_CP136336.1"/>
</dbReference>
<comment type="similarity">
    <text evidence="1">Belongs to the type III secretion exporter family.</text>
</comment>
<dbReference type="Gene3D" id="3.40.1690.10">
    <property type="entry name" value="secretion proteins EscU"/>
    <property type="match status" value="1"/>
</dbReference>
<reference evidence="3 4" key="1">
    <citation type="submission" date="2023-10" db="EMBL/GenBank/DDBJ databases">
        <title>Bacteria for the degradation of biodegradable plastic PBAT(Polybutylene adipate terephthalate).</title>
        <authorList>
            <person name="Weon H.-Y."/>
            <person name="Yeon J."/>
        </authorList>
    </citation>
    <scope>NUCLEOTIDE SEQUENCE [LARGE SCALE GENOMIC DNA]</scope>
    <source>
        <strain evidence="3 4">SBD 7-3</strain>
    </source>
</reference>